<keyword evidence="1" id="KW-0175">Coiled coil</keyword>
<dbReference type="STRING" id="1464122.SAMN05421737_10521"/>
<protein>
    <submittedName>
        <fullName evidence="2">Stage III sporulation protein AB</fullName>
    </submittedName>
</protein>
<keyword evidence="3" id="KW-1185">Reference proteome</keyword>
<dbReference type="InterPro" id="IPR014198">
    <property type="entry name" value="Spore_III_AB"/>
</dbReference>
<dbReference type="PIRSF" id="PIRSF021435">
    <property type="entry name" value="SpoIIIAB"/>
    <property type="match status" value="1"/>
</dbReference>
<dbReference type="RefSeq" id="WP_090775392.1">
    <property type="nucleotide sequence ID" value="NZ_FMYM01000005.1"/>
</dbReference>
<dbReference type="EMBL" id="FMYM01000005">
    <property type="protein sequence ID" value="SDC04378.1"/>
    <property type="molecule type" value="Genomic_DNA"/>
</dbReference>
<dbReference type="Proteomes" id="UP000242662">
    <property type="component" value="Unassembled WGS sequence"/>
</dbReference>
<sequence length="170" mass="19538">MKWLGACFIVLCTTLYGFHKAKALRERPQQLRQLQVALRSLEAEIMFGQTPLAEASERIAAQLSEPLSQFFLQFSCKLQEKHVTVATAWMESLDETLRETALKQSEREVLRQFGTTLGTTDRTQQQKQLKLAQVHLERDELEAKDLQVRYEKMTKMLGILAGLLLVILFL</sequence>
<accession>A0A1G6ID36</accession>
<dbReference type="Pfam" id="PF09548">
    <property type="entry name" value="Spore_III_AB"/>
    <property type="match status" value="1"/>
</dbReference>
<dbReference type="AlphaFoldDB" id="A0A1G6ID36"/>
<evidence type="ECO:0000256" key="1">
    <source>
        <dbReference type="SAM" id="Coils"/>
    </source>
</evidence>
<gene>
    <name evidence="2" type="ORF">SAMN05421737_10521</name>
</gene>
<evidence type="ECO:0000313" key="2">
    <source>
        <dbReference type="EMBL" id="SDC04378.1"/>
    </source>
</evidence>
<proteinExistence type="predicted"/>
<dbReference type="NCBIfam" id="TIGR02833">
    <property type="entry name" value="spore_III_AB"/>
    <property type="match status" value="1"/>
</dbReference>
<evidence type="ECO:0000313" key="3">
    <source>
        <dbReference type="Proteomes" id="UP000242662"/>
    </source>
</evidence>
<reference evidence="3" key="1">
    <citation type="submission" date="2016-09" db="EMBL/GenBank/DDBJ databases">
        <authorList>
            <person name="Varghese N."/>
            <person name="Submissions S."/>
        </authorList>
    </citation>
    <scope>NUCLEOTIDE SEQUENCE [LARGE SCALE GENOMIC DNA]</scope>
    <source>
        <strain evidence="3">25nlg</strain>
    </source>
</reference>
<name>A0A1G6ID36_9BACI</name>
<feature type="coiled-coil region" evidence="1">
    <location>
        <begin position="124"/>
        <end position="156"/>
    </location>
</feature>
<organism evidence="2 3">
    <name type="scientific">Shouchella lonarensis</name>
    <dbReference type="NCBI Taxonomy" id="1464122"/>
    <lineage>
        <taxon>Bacteria</taxon>
        <taxon>Bacillati</taxon>
        <taxon>Bacillota</taxon>
        <taxon>Bacilli</taxon>
        <taxon>Bacillales</taxon>
        <taxon>Bacillaceae</taxon>
        <taxon>Shouchella</taxon>
    </lineage>
</organism>
<dbReference type="OrthoDB" id="1957909at2"/>